<reference evidence="2" key="1">
    <citation type="journal article" date="2019" name="Int. J. Syst. Evol. Microbiol.">
        <title>The Global Catalogue of Microorganisms (GCM) 10K type strain sequencing project: providing services to taxonomists for standard genome sequencing and annotation.</title>
        <authorList>
            <consortium name="The Broad Institute Genomics Platform"/>
            <consortium name="The Broad Institute Genome Sequencing Center for Infectious Disease"/>
            <person name="Wu L."/>
            <person name="Ma J."/>
        </authorList>
    </citation>
    <scope>NUCLEOTIDE SEQUENCE [LARGE SCALE GENOMIC DNA]</scope>
    <source>
        <strain evidence="2">KCTC 42443</strain>
    </source>
</reference>
<dbReference type="RefSeq" id="WP_191284930.1">
    <property type="nucleotide sequence ID" value="NZ_BNCH01000001.1"/>
</dbReference>
<sequence length="135" mass="15231">MADVMMQLGEYQFSINSAAYQNMTRSSEYRWARQNRVGTHDALQFTGFGPENIELDGVIYPHFRGGLGQVDMLRRMAEARKPYTLVAGTGAFLGVWVIESVSEGQTVFAPGGVPHKQEFRMRLARYDGSFFPLPF</sequence>
<dbReference type="PIRSF" id="PIRSF029208">
    <property type="entry name" value="Phage_tail_GPU"/>
    <property type="match status" value="1"/>
</dbReference>
<organism evidence="1 2">
    <name type="scientific">Aliiroseovarius zhejiangensis</name>
    <dbReference type="NCBI Taxonomy" id="1632025"/>
    <lineage>
        <taxon>Bacteria</taxon>
        <taxon>Pseudomonadati</taxon>
        <taxon>Pseudomonadota</taxon>
        <taxon>Alphaproteobacteria</taxon>
        <taxon>Rhodobacterales</taxon>
        <taxon>Paracoccaceae</taxon>
        <taxon>Aliiroseovarius</taxon>
    </lineage>
</organism>
<accession>A0ABQ3IQ04</accession>
<gene>
    <name evidence="1" type="primary">gpU</name>
    <name evidence="1" type="ORF">GCM10016455_05430</name>
</gene>
<name>A0ABQ3IQ04_9RHOB</name>
<evidence type="ECO:0000313" key="1">
    <source>
        <dbReference type="EMBL" id="GHE88215.1"/>
    </source>
</evidence>
<dbReference type="InterPro" id="IPR009734">
    <property type="entry name" value="Myoviridae_GpU"/>
</dbReference>
<dbReference type="Proteomes" id="UP000609802">
    <property type="component" value="Unassembled WGS sequence"/>
</dbReference>
<dbReference type="Pfam" id="PF06995">
    <property type="entry name" value="Phage_P2_GpU"/>
    <property type="match status" value="1"/>
</dbReference>
<dbReference type="EMBL" id="BNCH01000001">
    <property type="protein sequence ID" value="GHE88215.1"/>
    <property type="molecule type" value="Genomic_DNA"/>
</dbReference>
<protein>
    <submittedName>
        <fullName evidence="1">Tail assembly protein</fullName>
    </submittedName>
</protein>
<comment type="caution">
    <text evidence="1">The sequence shown here is derived from an EMBL/GenBank/DDBJ whole genome shotgun (WGS) entry which is preliminary data.</text>
</comment>
<proteinExistence type="predicted"/>
<dbReference type="InterPro" id="IPR016912">
    <property type="entry name" value="Phage_P2_GpU"/>
</dbReference>
<evidence type="ECO:0000313" key="2">
    <source>
        <dbReference type="Proteomes" id="UP000609802"/>
    </source>
</evidence>
<keyword evidence="2" id="KW-1185">Reference proteome</keyword>